<dbReference type="AlphaFoldDB" id="A0A3P5XWM9"/>
<organism evidence="1 2">
    <name type="scientific">Streptococcus canis</name>
    <dbReference type="NCBI Taxonomy" id="1329"/>
    <lineage>
        <taxon>Bacteria</taxon>
        <taxon>Bacillati</taxon>
        <taxon>Bacillota</taxon>
        <taxon>Bacilli</taxon>
        <taxon>Lactobacillales</taxon>
        <taxon>Streptococcaceae</taxon>
        <taxon>Streptococcus</taxon>
    </lineage>
</organism>
<gene>
    <name evidence="1" type="ORF">FMV2238Y02_02360</name>
</gene>
<accession>A0A3P5XWM9</accession>
<proteinExistence type="predicted"/>
<name>A0A3P5XWM9_STRCB</name>
<keyword evidence="2" id="KW-1185">Reference proteome</keyword>
<dbReference type="Proteomes" id="UP000280759">
    <property type="component" value="Unassembled WGS sequence"/>
</dbReference>
<dbReference type="Pfam" id="PF10711">
    <property type="entry name" value="DUF2513"/>
    <property type="match status" value="1"/>
</dbReference>
<sequence length="126" mass="14266">MKLNPDCIRDILLNIEERADYGNYALFASKEEFAQLPEYSANEIMYHIRQCDNSGFFLGKVSYFSEGCIVKHLSPLGHEFLANIRQDSNWNKTKDIAKNVGSTSLDVLKDISAQVISNLISGQFNK</sequence>
<protein>
    <recommendedName>
        <fullName evidence="3">DUF2513 domain-containing protein</fullName>
    </recommendedName>
</protein>
<evidence type="ECO:0008006" key="3">
    <source>
        <dbReference type="Google" id="ProtNLM"/>
    </source>
</evidence>
<dbReference type="RefSeq" id="WP_125073779.1">
    <property type="nucleotide sequence ID" value="NZ_UXEP01000003.1"/>
</dbReference>
<dbReference type="EMBL" id="UXEP01000003">
    <property type="protein sequence ID" value="VDC41793.1"/>
    <property type="molecule type" value="Genomic_DNA"/>
</dbReference>
<reference evidence="1 2" key="1">
    <citation type="submission" date="2018-10" db="EMBL/GenBank/DDBJ databases">
        <authorList>
            <consortium name="Molecular Microbiology and Infection Unit (UMMI)"/>
            <person name="Machado M."/>
        </authorList>
    </citation>
    <scope>NUCLEOTIDE SEQUENCE [LARGE SCALE GENOMIC DNA]</scope>
    <source>
        <strain evidence="1">FMV2238.02</strain>
    </source>
</reference>
<evidence type="ECO:0000313" key="2">
    <source>
        <dbReference type="Proteomes" id="UP000280759"/>
    </source>
</evidence>
<evidence type="ECO:0000313" key="1">
    <source>
        <dbReference type="EMBL" id="VDC41793.1"/>
    </source>
</evidence>
<dbReference type="InterPro" id="IPR019650">
    <property type="entry name" value="DUF2513"/>
</dbReference>